<keyword evidence="1" id="KW-0732">Signal</keyword>
<dbReference type="OrthoDB" id="3620015at2"/>
<evidence type="ECO:0000313" key="2">
    <source>
        <dbReference type="EMBL" id="TCO60826.1"/>
    </source>
</evidence>
<dbReference type="RefSeq" id="WP_132116094.1">
    <property type="nucleotide sequence ID" value="NZ_SLWS01000003.1"/>
</dbReference>
<feature type="signal peptide" evidence="1">
    <location>
        <begin position="1"/>
        <end position="18"/>
    </location>
</feature>
<name>A0A4R2JU83_9PSEU</name>
<organism evidence="2 3">
    <name type="scientific">Actinocrispum wychmicini</name>
    <dbReference type="NCBI Taxonomy" id="1213861"/>
    <lineage>
        <taxon>Bacteria</taxon>
        <taxon>Bacillati</taxon>
        <taxon>Actinomycetota</taxon>
        <taxon>Actinomycetes</taxon>
        <taxon>Pseudonocardiales</taxon>
        <taxon>Pseudonocardiaceae</taxon>
        <taxon>Actinocrispum</taxon>
    </lineage>
</organism>
<evidence type="ECO:0000313" key="3">
    <source>
        <dbReference type="Proteomes" id="UP000295680"/>
    </source>
</evidence>
<gene>
    <name evidence="2" type="ORF">EV192_103407</name>
</gene>
<proteinExistence type="predicted"/>
<keyword evidence="3" id="KW-1185">Reference proteome</keyword>
<protein>
    <submittedName>
        <fullName evidence="2">Uncharacterized protein</fullName>
    </submittedName>
</protein>
<sequence length="156" mass="16067">MRKRVLAVVVALSALSVASGTVGGGAAFAKGRKCGDPVSTKGNGSSGTGWTLKSQYDDDGPVPGALVVGEEFEINTEAAGQHWSVTFADNGVVFFNNPDDVSIATGIREVHMNPAVHNTPEHMTAHAVRLDGPTHEVIDGAVDLPPAPARCGPKSP</sequence>
<dbReference type="EMBL" id="SLWS01000003">
    <property type="protein sequence ID" value="TCO60826.1"/>
    <property type="molecule type" value="Genomic_DNA"/>
</dbReference>
<reference evidence="2 3" key="1">
    <citation type="submission" date="2019-03" db="EMBL/GenBank/DDBJ databases">
        <title>Genomic Encyclopedia of Type Strains, Phase IV (KMG-IV): sequencing the most valuable type-strain genomes for metagenomic binning, comparative biology and taxonomic classification.</title>
        <authorList>
            <person name="Goeker M."/>
        </authorList>
    </citation>
    <scope>NUCLEOTIDE SEQUENCE [LARGE SCALE GENOMIC DNA]</scope>
    <source>
        <strain evidence="2 3">DSM 45934</strain>
    </source>
</reference>
<accession>A0A4R2JU83</accession>
<dbReference type="AlphaFoldDB" id="A0A4R2JU83"/>
<dbReference type="Proteomes" id="UP000295680">
    <property type="component" value="Unassembled WGS sequence"/>
</dbReference>
<comment type="caution">
    <text evidence="2">The sequence shown here is derived from an EMBL/GenBank/DDBJ whole genome shotgun (WGS) entry which is preliminary data.</text>
</comment>
<evidence type="ECO:0000256" key="1">
    <source>
        <dbReference type="SAM" id="SignalP"/>
    </source>
</evidence>
<feature type="chain" id="PRO_5039240070" evidence="1">
    <location>
        <begin position="19"/>
        <end position="156"/>
    </location>
</feature>